<dbReference type="AlphaFoldDB" id="A0A167NEL4"/>
<feature type="region of interest" description="Disordered" evidence="2">
    <location>
        <begin position="179"/>
        <end position="209"/>
    </location>
</feature>
<comment type="similarity">
    <text evidence="1">Belongs to the PIH1 family.</text>
</comment>
<dbReference type="PANTHER" id="PTHR22997:SF0">
    <property type="entry name" value="PIH1 DOMAIN-CONTAINING PROTEIN 1"/>
    <property type="match status" value="1"/>
</dbReference>
<reference evidence="4 5" key="1">
    <citation type="journal article" date="2016" name="Mol. Biol. Evol.">
        <title>Comparative Genomics of Early-Diverging Mushroom-Forming Fungi Provides Insights into the Origins of Lignocellulose Decay Capabilities.</title>
        <authorList>
            <person name="Nagy L.G."/>
            <person name="Riley R."/>
            <person name="Tritt A."/>
            <person name="Adam C."/>
            <person name="Daum C."/>
            <person name="Floudas D."/>
            <person name="Sun H."/>
            <person name="Yadav J.S."/>
            <person name="Pangilinan J."/>
            <person name="Larsson K.H."/>
            <person name="Matsuura K."/>
            <person name="Barry K."/>
            <person name="Labutti K."/>
            <person name="Kuo R."/>
            <person name="Ohm R.A."/>
            <person name="Bhattacharya S.S."/>
            <person name="Shirouzu T."/>
            <person name="Yoshinaga Y."/>
            <person name="Martin F.M."/>
            <person name="Grigoriev I.V."/>
            <person name="Hibbett D.S."/>
        </authorList>
    </citation>
    <scope>NUCLEOTIDE SEQUENCE [LARGE SCALE GENOMIC DNA]</scope>
    <source>
        <strain evidence="4 5">TUFC12733</strain>
    </source>
</reference>
<gene>
    <name evidence="4" type="ORF">CALVIDRAFT_536216</name>
</gene>
<evidence type="ECO:0000256" key="1">
    <source>
        <dbReference type="ARBA" id="ARBA00008511"/>
    </source>
</evidence>
<feature type="compositionally biased region" description="Polar residues" evidence="2">
    <location>
        <begin position="183"/>
        <end position="194"/>
    </location>
</feature>
<evidence type="ECO:0000256" key="2">
    <source>
        <dbReference type="SAM" id="MobiDB-lite"/>
    </source>
</evidence>
<dbReference type="InterPro" id="IPR012981">
    <property type="entry name" value="PIH1_N"/>
</dbReference>
<dbReference type="STRING" id="1330018.A0A167NEL4"/>
<dbReference type="OrthoDB" id="5135119at2759"/>
<accession>A0A167NEL4</accession>
<evidence type="ECO:0000313" key="4">
    <source>
        <dbReference type="EMBL" id="KZO97632.1"/>
    </source>
</evidence>
<feature type="domain" description="PIH1 N-terminal" evidence="3">
    <location>
        <begin position="54"/>
        <end position="165"/>
    </location>
</feature>
<protein>
    <recommendedName>
        <fullName evidence="3">PIH1 N-terminal domain-containing protein</fullName>
    </recommendedName>
</protein>
<keyword evidence="5" id="KW-1185">Reference proteome</keyword>
<dbReference type="Pfam" id="PF08190">
    <property type="entry name" value="PIH1"/>
    <property type="match status" value="1"/>
</dbReference>
<proteinExistence type="inferred from homology"/>
<dbReference type="InterPro" id="IPR050734">
    <property type="entry name" value="PIH1/Kintoun_subfamily"/>
</dbReference>
<dbReference type="Proteomes" id="UP000076738">
    <property type="component" value="Unassembled WGS sequence"/>
</dbReference>
<evidence type="ECO:0000259" key="3">
    <source>
        <dbReference type="Pfam" id="PF08190"/>
    </source>
</evidence>
<feature type="compositionally biased region" description="Low complexity" evidence="2">
    <location>
        <begin position="195"/>
        <end position="208"/>
    </location>
</feature>
<name>A0A167NEL4_CALVF</name>
<dbReference type="PANTHER" id="PTHR22997">
    <property type="entry name" value="PIH1 DOMAIN-CONTAINING PROTEIN 1"/>
    <property type="match status" value="1"/>
</dbReference>
<evidence type="ECO:0000313" key="5">
    <source>
        <dbReference type="Proteomes" id="UP000076738"/>
    </source>
</evidence>
<dbReference type="EMBL" id="KV417279">
    <property type="protein sequence ID" value="KZO97632.1"/>
    <property type="molecule type" value="Genomic_DNA"/>
</dbReference>
<dbReference type="GO" id="GO:0005737">
    <property type="term" value="C:cytoplasm"/>
    <property type="evidence" value="ECO:0007669"/>
    <property type="project" value="TreeGrafter"/>
</dbReference>
<organism evidence="4 5">
    <name type="scientific">Calocera viscosa (strain TUFC12733)</name>
    <dbReference type="NCBI Taxonomy" id="1330018"/>
    <lineage>
        <taxon>Eukaryota</taxon>
        <taxon>Fungi</taxon>
        <taxon>Dikarya</taxon>
        <taxon>Basidiomycota</taxon>
        <taxon>Agaricomycotina</taxon>
        <taxon>Dacrymycetes</taxon>
        <taxon>Dacrymycetales</taxon>
        <taxon>Dacrymycetaceae</taxon>
        <taxon>Calocera</taxon>
    </lineage>
</organism>
<sequence length="295" mass="31821">MRPQPRATSFSSSARTARITITPTPGWVCKTLTTQAGKYAPALPGATVVDLAAHHKVFINICFDDHIPPPVDVPESAKRKAMLQQSGWDLPCVVSDGRADIDKAGKPAMVFDVIYHPWLSADADEDLRKYMKETALSSVEHKSGLSLSRDTVQPKLASKGKLLPRAVLVPVPVPKPSIEVLSDTPSTPSLTADLSSPISSAPPATSDAKNVPRWSWEELDNGSGVRIEVTLPGMTRAHHAKTTLDLEPRHLTLSSPAFATLDTPLNALPRDLDVDAARAEFHVADQKLILSATWA</sequence>